<proteinExistence type="predicted"/>
<dbReference type="SUPFAM" id="SSF52218">
    <property type="entry name" value="Flavoproteins"/>
    <property type="match status" value="1"/>
</dbReference>
<dbReference type="GO" id="GO:0016491">
    <property type="term" value="F:oxidoreductase activity"/>
    <property type="evidence" value="ECO:0007669"/>
    <property type="project" value="UniProtKB-KW"/>
</dbReference>
<dbReference type="PANTHER" id="PTHR30543">
    <property type="entry name" value="CHROMATE REDUCTASE"/>
    <property type="match status" value="1"/>
</dbReference>
<dbReference type="Proteomes" id="UP001378242">
    <property type="component" value="Unassembled WGS sequence"/>
</dbReference>
<comment type="caution">
    <text evidence="3">The sequence shown here is derived from an EMBL/GenBank/DDBJ whole genome shotgun (WGS) entry which is preliminary data.</text>
</comment>
<keyword evidence="3" id="KW-0560">Oxidoreductase</keyword>
<name>A0ABU9GBI5_COBMA</name>
<dbReference type="InterPro" id="IPR050712">
    <property type="entry name" value="NAD(P)H-dep_reductase"/>
</dbReference>
<organism evidence="3 4">
    <name type="scientific">Cobetia marina</name>
    <name type="common">Deleya marina</name>
    <dbReference type="NCBI Taxonomy" id="28258"/>
    <lineage>
        <taxon>Bacteria</taxon>
        <taxon>Pseudomonadati</taxon>
        <taxon>Pseudomonadota</taxon>
        <taxon>Gammaproteobacteria</taxon>
        <taxon>Oceanospirillales</taxon>
        <taxon>Halomonadaceae</taxon>
        <taxon>Cobetia</taxon>
    </lineage>
</organism>
<evidence type="ECO:0000313" key="3">
    <source>
        <dbReference type="EMBL" id="MEL0615826.1"/>
    </source>
</evidence>
<gene>
    <name evidence="3" type="ORF">V6243_03215</name>
</gene>
<sequence length="200" mass="22125">MNLHLMIIVASQRPESASLRCARFLERQALSSGFADCDILDLGKTPLPLWDTDLDSHVGHWSDMPDLRQRVQAAHAVILVTPEWHGMATPAAKNFLMLCTQHELGHKAGLLAGVSAADNGVYPIAELRMSGTKNNHLCLIPEQLIFRQVDSLIDADSLCHDEPFEARSRYTMSLLAHYARALTPIRDLPGVPSRSFAFGM</sequence>
<keyword evidence="1" id="KW-0285">Flavoprotein</keyword>
<dbReference type="EMBL" id="JBAKAP010000003">
    <property type="protein sequence ID" value="MEL0615826.1"/>
    <property type="molecule type" value="Genomic_DNA"/>
</dbReference>
<dbReference type="EC" id="1.-.-.-" evidence="3"/>
<evidence type="ECO:0000313" key="4">
    <source>
        <dbReference type="Proteomes" id="UP001378242"/>
    </source>
</evidence>
<feature type="domain" description="NADPH-dependent FMN reductase-like" evidence="2">
    <location>
        <begin position="5"/>
        <end position="147"/>
    </location>
</feature>
<dbReference type="PANTHER" id="PTHR30543:SF31">
    <property type="entry name" value="NADPH-DEPENDENT AZOREDUCTASE AZR"/>
    <property type="match status" value="1"/>
</dbReference>
<dbReference type="Gene3D" id="3.40.50.360">
    <property type="match status" value="1"/>
</dbReference>
<evidence type="ECO:0000259" key="2">
    <source>
        <dbReference type="Pfam" id="PF03358"/>
    </source>
</evidence>
<dbReference type="Pfam" id="PF03358">
    <property type="entry name" value="FMN_red"/>
    <property type="match status" value="1"/>
</dbReference>
<accession>A0ABU9GBI5</accession>
<keyword evidence="1" id="KW-0288">FMN</keyword>
<dbReference type="InterPro" id="IPR029039">
    <property type="entry name" value="Flavoprotein-like_sf"/>
</dbReference>
<evidence type="ECO:0000256" key="1">
    <source>
        <dbReference type="ARBA" id="ARBA00022643"/>
    </source>
</evidence>
<keyword evidence="4" id="KW-1185">Reference proteome</keyword>
<protein>
    <submittedName>
        <fullName evidence="3">NAD(P)H-dependent oxidoreductase</fullName>
        <ecNumber evidence="3">1.-.-.-</ecNumber>
    </submittedName>
</protein>
<dbReference type="RefSeq" id="WP_200017211.1">
    <property type="nucleotide sequence ID" value="NZ_JBAKAP010000003.1"/>
</dbReference>
<reference evidence="3 4" key="1">
    <citation type="submission" date="2024-02" db="EMBL/GenBank/DDBJ databases">
        <title>Bacteria isolated from the canopy kelp, Nereocystis luetkeana.</title>
        <authorList>
            <person name="Pfister C.A."/>
            <person name="Younker I.T."/>
            <person name="Light S.H."/>
        </authorList>
    </citation>
    <scope>NUCLEOTIDE SEQUENCE [LARGE SCALE GENOMIC DNA]</scope>
    <source>
        <strain evidence="3 4">TI.5.07</strain>
    </source>
</reference>
<dbReference type="InterPro" id="IPR005025">
    <property type="entry name" value="FMN_Rdtase-like_dom"/>
</dbReference>